<dbReference type="Gene3D" id="3.30.950.10">
    <property type="entry name" value="Methyltransferase, Cobalt-precorrin-4 Transmethylase, Domain 2"/>
    <property type="match status" value="1"/>
</dbReference>
<sequence length="219" mass="23625">MITVYGFIAEPSEELRRDAADADLVVGGRRHLDALGVEEDKRVVLGRIAPAIDEMKKDLNRKIVVVASGDPLFYGVVRRIRAAGLKVRVVPVVTSLQLAFAAVGLPWDDALLVSAHGNDPVPAFDACRRHPKVGILTDPKNTLPQIVEATAGLGKTYVLAEKLGSADEQIRVMNEAEARMITDITSPNVVLVLDHHPDEPEALGEQHPIVGGFDAVPQI</sequence>
<dbReference type="GO" id="GO:0032259">
    <property type="term" value="P:methylation"/>
    <property type="evidence" value="ECO:0007669"/>
    <property type="project" value="UniProtKB-KW"/>
</dbReference>
<evidence type="ECO:0000313" key="7">
    <source>
        <dbReference type="EMBL" id="EPD32509.1"/>
    </source>
</evidence>
<keyword evidence="2" id="KW-0169">Cobalamin biosynthesis</keyword>
<feature type="domain" description="Tetrapyrrole methylase" evidence="6">
    <location>
        <begin position="20"/>
        <end position="177"/>
    </location>
</feature>
<comment type="pathway">
    <text evidence="1">Cofactor biosynthesis; adenosylcobalamin biosynthesis.</text>
</comment>
<organism evidence="7 8">
    <name type="scientific">Propionimicrobium lymphophilum ACS-093-V-SCH5</name>
    <dbReference type="NCBI Taxonomy" id="883161"/>
    <lineage>
        <taxon>Bacteria</taxon>
        <taxon>Bacillati</taxon>
        <taxon>Actinomycetota</taxon>
        <taxon>Actinomycetes</taxon>
        <taxon>Propionibacteriales</taxon>
        <taxon>Propionibacteriaceae</taxon>
        <taxon>Propionimicrobium</taxon>
    </lineage>
</organism>
<evidence type="ECO:0000256" key="2">
    <source>
        <dbReference type="ARBA" id="ARBA00022573"/>
    </source>
</evidence>
<dbReference type="CDD" id="cd11644">
    <property type="entry name" value="Precorrin-6Y-MT"/>
    <property type="match status" value="1"/>
</dbReference>
<keyword evidence="5" id="KW-0949">S-adenosyl-L-methionine</keyword>
<dbReference type="SUPFAM" id="SSF53790">
    <property type="entry name" value="Tetrapyrrole methylase"/>
    <property type="match status" value="1"/>
</dbReference>
<comment type="caution">
    <text evidence="7">The sequence shown here is derived from an EMBL/GenBank/DDBJ whole genome shotgun (WGS) entry which is preliminary data.</text>
</comment>
<dbReference type="AlphaFoldDB" id="S2WXK4"/>
<evidence type="ECO:0000256" key="1">
    <source>
        <dbReference type="ARBA" id="ARBA00004953"/>
    </source>
</evidence>
<dbReference type="PATRIC" id="fig|883161.3.peg.2072"/>
<dbReference type="InterPro" id="IPR012818">
    <property type="entry name" value="CbiE"/>
</dbReference>
<dbReference type="GO" id="GO:0008276">
    <property type="term" value="F:protein methyltransferase activity"/>
    <property type="evidence" value="ECO:0007669"/>
    <property type="project" value="InterPro"/>
</dbReference>
<gene>
    <name evidence="7" type="ORF">HMPREF9306_02081</name>
</gene>
<dbReference type="InterPro" id="IPR014777">
    <property type="entry name" value="4pyrrole_Mease_sub1"/>
</dbReference>
<keyword evidence="8" id="KW-1185">Reference proteome</keyword>
<dbReference type="OrthoDB" id="9787825at2"/>
<name>S2WXK4_9ACTN</name>
<accession>S2WXK4</accession>
<evidence type="ECO:0000313" key="8">
    <source>
        <dbReference type="Proteomes" id="UP000014417"/>
    </source>
</evidence>
<keyword evidence="4 7" id="KW-0808">Transferase</keyword>
<protein>
    <submittedName>
        <fullName evidence="7">Precorrin-6y C5,15-methyltransferase (Decarboxylating), CbiE subunit</fullName>
    </submittedName>
</protein>
<evidence type="ECO:0000256" key="3">
    <source>
        <dbReference type="ARBA" id="ARBA00022603"/>
    </source>
</evidence>
<dbReference type="STRING" id="883161.HMPREF9306_02081"/>
<dbReference type="HOGENOM" id="CLU_089162_0_0_11"/>
<dbReference type="InterPro" id="IPR000878">
    <property type="entry name" value="4pyrrol_Mease"/>
</dbReference>
<dbReference type="NCBIfam" id="TIGR02467">
    <property type="entry name" value="CbiE"/>
    <property type="match status" value="1"/>
</dbReference>
<dbReference type="PANTHER" id="PTHR43182:SF1">
    <property type="entry name" value="COBALT-PRECORRIN-7 C(5)-METHYLTRANSFERASE"/>
    <property type="match status" value="1"/>
</dbReference>
<dbReference type="Gene3D" id="3.40.1010.10">
    <property type="entry name" value="Cobalt-precorrin-4 Transmethylase, Domain 1"/>
    <property type="match status" value="1"/>
</dbReference>
<keyword evidence="3 7" id="KW-0489">Methyltransferase</keyword>
<dbReference type="GO" id="GO:0009236">
    <property type="term" value="P:cobalamin biosynthetic process"/>
    <property type="evidence" value="ECO:0007669"/>
    <property type="project" value="UniProtKB-UniPathway"/>
</dbReference>
<dbReference type="Proteomes" id="UP000014417">
    <property type="component" value="Unassembled WGS sequence"/>
</dbReference>
<reference evidence="7 8" key="1">
    <citation type="submission" date="2013-04" db="EMBL/GenBank/DDBJ databases">
        <title>The Genome Sequence of Propionimicrobium lymphophilum ACS-093-V-SCH5.</title>
        <authorList>
            <consortium name="The Broad Institute Genomics Platform"/>
            <person name="Earl A."/>
            <person name="Ward D."/>
            <person name="Feldgarden M."/>
            <person name="Gevers D."/>
            <person name="Saerens B."/>
            <person name="Vaneechoutte M."/>
            <person name="Walker B."/>
            <person name="Young S."/>
            <person name="Zeng Q."/>
            <person name="Gargeya S."/>
            <person name="Fitzgerald M."/>
            <person name="Haas B."/>
            <person name="Abouelleil A."/>
            <person name="Allen A.W."/>
            <person name="Alvarado L."/>
            <person name="Arachchi H.M."/>
            <person name="Berlin A.M."/>
            <person name="Chapman S.B."/>
            <person name="Gainer-Dewar J."/>
            <person name="Goldberg J."/>
            <person name="Griggs A."/>
            <person name="Gujja S."/>
            <person name="Hansen M."/>
            <person name="Howarth C."/>
            <person name="Imamovic A."/>
            <person name="Ireland A."/>
            <person name="Larimer J."/>
            <person name="McCowan C."/>
            <person name="Murphy C."/>
            <person name="Pearson M."/>
            <person name="Poon T.W."/>
            <person name="Priest M."/>
            <person name="Roberts A."/>
            <person name="Saif S."/>
            <person name="Shea T."/>
            <person name="Sisk P."/>
            <person name="Sykes S."/>
            <person name="Wortman J."/>
            <person name="Nusbaum C."/>
            <person name="Birren B."/>
        </authorList>
    </citation>
    <scope>NUCLEOTIDE SEQUENCE [LARGE SCALE GENOMIC DNA]</scope>
    <source>
        <strain evidence="7 8">ACS-093-V-SCH5</strain>
    </source>
</reference>
<proteinExistence type="predicted"/>
<dbReference type="InterPro" id="IPR014776">
    <property type="entry name" value="4pyrrole_Mease_sub2"/>
</dbReference>
<dbReference type="UniPathway" id="UPA00148"/>
<dbReference type="Pfam" id="PF00590">
    <property type="entry name" value="TP_methylase"/>
    <property type="match status" value="1"/>
</dbReference>
<dbReference type="InterPro" id="IPR035996">
    <property type="entry name" value="4pyrrol_Methylase_sf"/>
</dbReference>
<dbReference type="RefSeq" id="WP_016456884.1">
    <property type="nucleotide sequence ID" value="NZ_KE150269.1"/>
</dbReference>
<dbReference type="PANTHER" id="PTHR43182">
    <property type="entry name" value="COBALT-PRECORRIN-6B C(15)-METHYLTRANSFERASE (DECARBOXYLATING)"/>
    <property type="match status" value="1"/>
</dbReference>
<evidence type="ECO:0000259" key="6">
    <source>
        <dbReference type="Pfam" id="PF00590"/>
    </source>
</evidence>
<evidence type="ECO:0000256" key="5">
    <source>
        <dbReference type="ARBA" id="ARBA00022691"/>
    </source>
</evidence>
<dbReference type="InterPro" id="IPR050714">
    <property type="entry name" value="Cobalamin_biosynth_MTase"/>
</dbReference>
<evidence type="ECO:0000256" key="4">
    <source>
        <dbReference type="ARBA" id="ARBA00022679"/>
    </source>
</evidence>
<dbReference type="EMBL" id="AGZR01000009">
    <property type="protein sequence ID" value="EPD32509.1"/>
    <property type="molecule type" value="Genomic_DNA"/>
</dbReference>